<gene>
    <name evidence="1" type="ORF">PCS_03029</name>
</gene>
<name>M5PQA8_DESAF</name>
<sequence length="125" mass="13438">MRNASWLKVCSTDVHPRGLAAPRRGLAAGLFGGQGRVLQGVVHVAVCILQGPLGEALLAAGHDRQTFVAVAGQPLKKEQPWPNALTKAALLLKLPGNLLKRDYLLFLLSCLRINVNSSLNPSRKK</sequence>
<protein>
    <submittedName>
        <fullName evidence="1">Uncharacterized protein</fullName>
    </submittedName>
</protein>
<dbReference type="EMBL" id="AOSV01000031">
    <property type="protein sequence ID" value="EMG36185.1"/>
    <property type="molecule type" value="Genomic_DNA"/>
</dbReference>
<dbReference type="Proteomes" id="UP000011922">
    <property type="component" value="Unassembled WGS sequence"/>
</dbReference>
<evidence type="ECO:0000313" key="2">
    <source>
        <dbReference type="Proteomes" id="UP000011922"/>
    </source>
</evidence>
<accession>M5PQA8</accession>
<proteinExistence type="predicted"/>
<organism evidence="1 2">
    <name type="scientific">Desulfocurvibacter africanus PCS</name>
    <dbReference type="NCBI Taxonomy" id="1262666"/>
    <lineage>
        <taxon>Bacteria</taxon>
        <taxon>Pseudomonadati</taxon>
        <taxon>Thermodesulfobacteriota</taxon>
        <taxon>Desulfovibrionia</taxon>
        <taxon>Desulfovibrionales</taxon>
        <taxon>Desulfovibrionaceae</taxon>
        <taxon>Desulfocurvibacter</taxon>
    </lineage>
</organism>
<evidence type="ECO:0000313" key="1">
    <source>
        <dbReference type="EMBL" id="EMG36185.1"/>
    </source>
</evidence>
<reference evidence="1 2" key="1">
    <citation type="journal article" date="2013" name="Genome Announc.">
        <title>Draft Genome Sequence for Desulfovibrio africanus Strain PCS.</title>
        <authorList>
            <person name="Brown S.D."/>
            <person name="Utturkar S.M."/>
            <person name="Arkin A.P."/>
            <person name="Deutschbauer A.M."/>
            <person name="Elias D.A."/>
            <person name="Hazen T.C."/>
            <person name="Chakraborty R."/>
        </authorList>
    </citation>
    <scope>NUCLEOTIDE SEQUENCE [LARGE SCALE GENOMIC DNA]</scope>
    <source>
        <strain evidence="1 2">PCS</strain>
    </source>
</reference>
<comment type="caution">
    <text evidence="1">The sequence shown here is derived from an EMBL/GenBank/DDBJ whole genome shotgun (WGS) entry which is preliminary data.</text>
</comment>
<dbReference type="AlphaFoldDB" id="M5PQA8"/>